<reference evidence="4" key="3">
    <citation type="submission" date="2016-03" db="UniProtKB">
        <authorList>
            <consortium name="EnsemblProtists"/>
        </authorList>
    </citation>
    <scope>IDENTIFICATION</scope>
</reference>
<feature type="chain" id="PRO_5008770755" evidence="2">
    <location>
        <begin position="19"/>
        <end position="598"/>
    </location>
</feature>
<keyword evidence="2" id="KW-0732">Signal</keyword>
<evidence type="ECO:0000313" key="5">
    <source>
        <dbReference type="Proteomes" id="UP000011087"/>
    </source>
</evidence>
<keyword evidence="5" id="KW-1185">Reference proteome</keyword>
<dbReference type="Proteomes" id="UP000011087">
    <property type="component" value="Unassembled WGS sequence"/>
</dbReference>
<feature type="signal peptide" evidence="2">
    <location>
        <begin position="1"/>
        <end position="18"/>
    </location>
</feature>
<dbReference type="HOGENOM" id="CLU_456702_0_0_1"/>
<dbReference type="AlphaFoldDB" id="L1J0H5"/>
<reference evidence="3 5" key="1">
    <citation type="journal article" date="2012" name="Nature">
        <title>Algal genomes reveal evolutionary mosaicism and the fate of nucleomorphs.</title>
        <authorList>
            <consortium name="DOE Joint Genome Institute"/>
            <person name="Curtis B.A."/>
            <person name="Tanifuji G."/>
            <person name="Burki F."/>
            <person name="Gruber A."/>
            <person name="Irimia M."/>
            <person name="Maruyama S."/>
            <person name="Arias M.C."/>
            <person name="Ball S.G."/>
            <person name="Gile G.H."/>
            <person name="Hirakawa Y."/>
            <person name="Hopkins J.F."/>
            <person name="Kuo A."/>
            <person name="Rensing S.A."/>
            <person name="Schmutz J."/>
            <person name="Symeonidi A."/>
            <person name="Elias M."/>
            <person name="Eveleigh R.J."/>
            <person name="Herman E.K."/>
            <person name="Klute M.J."/>
            <person name="Nakayama T."/>
            <person name="Obornik M."/>
            <person name="Reyes-Prieto A."/>
            <person name="Armbrust E.V."/>
            <person name="Aves S.J."/>
            <person name="Beiko R.G."/>
            <person name="Coutinho P."/>
            <person name="Dacks J.B."/>
            <person name="Durnford D.G."/>
            <person name="Fast N.M."/>
            <person name="Green B.R."/>
            <person name="Grisdale C.J."/>
            <person name="Hempel F."/>
            <person name="Henrissat B."/>
            <person name="Hoppner M.P."/>
            <person name="Ishida K."/>
            <person name="Kim E."/>
            <person name="Koreny L."/>
            <person name="Kroth P.G."/>
            <person name="Liu Y."/>
            <person name="Malik S.B."/>
            <person name="Maier U.G."/>
            <person name="McRose D."/>
            <person name="Mock T."/>
            <person name="Neilson J.A."/>
            <person name="Onodera N.T."/>
            <person name="Poole A.M."/>
            <person name="Pritham E.J."/>
            <person name="Richards T.A."/>
            <person name="Rocap G."/>
            <person name="Roy S.W."/>
            <person name="Sarai C."/>
            <person name="Schaack S."/>
            <person name="Shirato S."/>
            <person name="Slamovits C.H."/>
            <person name="Spencer D.F."/>
            <person name="Suzuki S."/>
            <person name="Worden A.Z."/>
            <person name="Zauner S."/>
            <person name="Barry K."/>
            <person name="Bell C."/>
            <person name="Bharti A.K."/>
            <person name="Crow J.A."/>
            <person name="Grimwood J."/>
            <person name="Kramer R."/>
            <person name="Lindquist E."/>
            <person name="Lucas S."/>
            <person name="Salamov A."/>
            <person name="McFadden G.I."/>
            <person name="Lane C.E."/>
            <person name="Keeling P.J."/>
            <person name="Gray M.W."/>
            <person name="Grigoriev I.V."/>
            <person name="Archibald J.M."/>
        </authorList>
    </citation>
    <scope>NUCLEOTIDE SEQUENCE</scope>
    <source>
        <strain evidence="3 5">CCMP2712</strain>
    </source>
</reference>
<evidence type="ECO:0000256" key="1">
    <source>
        <dbReference type="SAM" id="MobiDB-lite"/>
    </source>
</evidence>
<evidence type="ECO:0000256" key="2">
    <source>
        <dbReference type="SAM" id="SignalP"/>
    </source>
</evidence>
<gene>
    <name evidence="3" type="ORF">GUITHDRAFT_112206</name>
</gene>
<dbReference type="GeneID" id="17298480"/>
<dbReference type="EnsemblProtists" id="EKX41787">
    <property type="protein sequence ID" value="EKX41787"/>
    <property type="gene ID" value="GUITHDRAFT_112206"/>
</dbReference>
<evidence type="ECO:0000313" key="4">
    <source>
        <dbReference type="EnsemblProtists" id="EKX41787"/>
    </source>
</evidence>
<reference evidence="5" key="2">
    <citation type="submission" date="2012-11" db="EMBL/GenBank/DDBJ databases">
        <authorList>
            <person name="Kuo A."/>
            <person name="Curtis B.A."/>
            <person name="Tanifuji G."/>
            <person name="Burki F."/>
            <person name="Gruber A."/>
            <person name="Irimia M."/>
            <person name="Maruyama S."/>
            <person name="Arias M.C."/>
            <person name="Ball S.G."/>
            <person name="Gile G.H."/>
            <person name="Hirakawa Y."/>
            <person name="Hopkins J.F."/>
            <person name="Rensing S.A."/>
            <person name="Schmutz J."/>
            <person name="Symeonidi A."/>
            <person name="Elias M."/>
            <person name="Eveleigh R.J."/>
            <person name="Herman E.K."/>
            <person name="Klute M.J."/>
            <person name="Nakayama T."/>
            <person name="Obornik M."/>
            <person name="Reyes-Prieto A."/>
            <person name="Armbrust E.V."/>
            <person name="Aves S.J."/>
            <person name="Beiko R.G."/>
            <person name="Coutinho P."/>
            <person name="Dacks J.B."/>
            <person name="Durnford D.G."/>
            <person name="Fast N.M."/>
            <person name="Green B.R."/>
            <person name="Grisdale C."/>
            <person name="Hempe F."/>
            <person name="Henrissat B."/>
            <person name="Hoppner M.P."/>
            <person name="Ishida K.-I."/>
            <person name="Kim E."/>
            <person name="Koreny L."/>
            <person name="Kroth P.G."/>
            <person name="Liu Y."/>
            <person name="Malik S.-B."/>
            <person name="Maier U.G."/>
            <person name="McRose D."/>
            <person name="Mock T."/>
            <person name="Neilson J.A."/>
            <person name="Onodera N.T."/>
            <person name="Poole A.M."/>
            <person name="Pritham E.J."/>
            <person name="Richards T.A."/>
            <person name="Rocap G."/>
            <person name="Roy S.W."/>
            <person name="Sarai C."/>
            <person name="Schaack S."/>
            <person name="Shirato S."/>
            <person name="Slamovits C.H."/>
            <person name="Spencer D.F."/>
            <person name="Suzuki S."/>
            <person name="Worden A.Z."/>
            <person name="Zauner S."/>
            <person name="Barry K."/>
            <person name="Bell C."/>
            <person name="Bharti A.K."/>
            <person name="Crow J.A."/>
            <person name="Grimwood J."/>
            <person name="Kramer R."/>
            <person name="Lindquist E."/>
            <person name="Lucas S."/>
            <person name="Salamov A."/>
            <person name="McFadden G.I."/>
            <person name="Lane C.E."/>
            <person name="Keeling P.J."/>
            <person name="Gray M.W."/>
            <person name="Grigoriev I.V."/>
            <person name="Archibald J.M."/>
        </authorList>
    </citation>
    <scope>NUCLEOTIDE SEQUENCE</scope>
    <source>
        <strain evidence="5">CCMP2712</strain>
    </source>
</reference>
<organism evidence="3">
    <name type="scientific">Guillardia theta (strain CCMP2712)</name>
    <name type="common">Cryptophyte</name>
    <dbReference type="NCBI Taxonomy" id="905079"/>
    <lineage>
        <taxon>Eukaryota</taxon>
        <taxon>Cryptophyceae</taxon>
        <taxon>Pyrenomonadales</taxon>
        <taxon>Geminigeraceae</taxon>
        <taxon>Guillardia</taxon>
    </lineage>
</organism>
<dbReference type="RefSeq" id="XP_005828767.1">
    <property type="nucleotide sequence ID" value="XM_005828710.1"/>
</dbReference>
<dbReference type="KEGG" id="gtt:GUITHDRAFT_112206"/>
<dbReference type="OMA" id="SPHNTWS"/>
<sequence>MSACRLLTCCCLIGLVRCSLTPRSPATVRILSPRKYAVLHTDTVQIIYRVEGAKVEESARMFVNRSMMLETHTTQPSVTLAGMAPGVCELTVKVEDKDGKTVAEDTTWFLISSAAVEGRGAGGGEAWEEGRKNLVIPWPAVAFGSDDWGRIADTIPIFPRQEDLERTEKGGWDPGAWGRATVEQASDLYRLFDMVEGINEGCREEQKLVLSPYFVVGGPDHKRMRAMGCPDGESCSYAENLLHNTTGAPSSWPYCRGDLRRLYRSGFEQGVWHPQYHGRSHFDVRAWVKYLREDETCRKFFEQGMVFCNDTEEEEEGRGGQLRSLLSEHVREHAIPGVSENDPEVINSWMEEGLSSFLRFWGFPPLVAAMPHHACLSSSGDFLFERGFLGLDNSHLGPPLLSSLRVGFEPCCLPLSVSRARELVRWTVEEQDGLVNVQVHAQNFHSSSSNGTEVMRRIREVVELVLWMRRRYPRMVFVTESELMQLRAGGFSREVWGDRVVYRNHNEEEEVKLRIDLHSELYTPPRVLAREEARRKMEGGAGQEGAEEGEEKEEEARRKKPWLVFVRRIQYGTGRRESNEEEAAGGGRRIFEGLQISL</sequence>
<dbReference type="OrthoDB" id="1273at2759"/>
<dbReference type="eggNOG" id="ENOG502SN3U">
    <property type="taxonomic scope" value="Eukaryota"/>
</dbReference>
<dbReference type="PaxDb" id="55529-EKX41787"/>
<accession>L1J0H5</accession>
<name>L1J0H5_GUITC</name>
<proteinExistence type="predicted"/>
<dbReference type="EMBL" id="JH993021">
    <property type="protein sequence ID" value="EKX41787.1"/>
    <property type="molecule type" value="Genomic_DNA"/>
</dbReference>
<evidence type="ECO:0000313" key="3">
    <source>
        <dbReference type="EMBL" id="EKX41787.1"/>
    </source>
</evidence>
<protein>
    <submittedName>
        <fullName evidence="3 4">Uncharacterized protein</fullName>
    </submittedName>
</protein>
<feature type="region of interest" description="Disordered" evidence="1">
    <location>
        <begin position="534"/>
        <end position="558"/>
    </location>
</feature>